<dbReference type="PANTHER" id="PTHR43102:SF2">
    <property type="entry name" value="GAF DOMAIN-CONTAINING PROTEIN"/>
    <property type="match status" value="1"/>
</dbReference>
<comment type="caution">
    <text evidence="2">The sequence shown here is derived from an EMBL/GenBank/DDBJ whole genome shotgun (WGS) entry which is preliminary data.</text>
</comment>
<dbReference type="PANTHER" id="PTHR43102">
    <property type="entry name" value="SLR1143 PROTEIN"/>
    <property type="match status" value="1"/>
</dbReference>
<dbReference type="SMART" id="SM00065">
    <property type="entry name" value="GAF"/>
    <property type="match status" value="1"/>
</dbReference>
<organism evidence="2 3">
    <name type="scientific">Blastococcus goldschmidtiae</name>
    <dbReference type="NCBI Taxonomy" id="3075546"/>
    <lineage>
        <taxon>Bacteria</taxon>
        <taxon>Bacillati</taxon>
        <taxon>Actinomycetota</taxon>
        <taxon>Actinomycetes</taxon>
        <taxon>Geodermatophilales</taxon>
        <taxon>Geodermatophilaceae</taxon>
        <taxon>Blastococcus</taxon>
    </lineage>
</organism>
<dbReference type="Gene3D" id="3.30.450.40">
    <property type="match status" value="1"/>
</dbReference>
<sequence>MVRAQLDVPVALVTMVSVDEQVFPGAPGLPEPWQSTRRTPLSHSFCQHVVRSAAPLLIPDARTDPLVADNLAIPDLHVVAYAGVPITDTDGTLVGSLCAIDSRPRQWSDEDLSVLTDLAGACSCEGSRRLPPFEAAEGHGVSELHLRAAQQRADRAVAQARELLAEREIDRSRWALALNAGQVGTSGSTPTHPAVSHR</sequence>
<evidence type="ECO:0000313" key="3">
    <source>
        <dbReference type="Proteomes" id="UP001183222"/>
    </source>
</evidence>
<feature type="domain" description="GAF" evidence="1">
    <location>
        <begin position="1"/>
        <end position="136"/>
    </location>
</feature>
<dbReference type="Proteomes" id="UP001183222">
    <property type="component" value="Unassembled WGS sequence"/>
</dbReference>
<dbReference type="InterPro" id="IPR029016">
    <property type="entry name" value="GAF-like_dom_sf"/>
</dbReference>
<accession>A0ABU2KCT5</accession>
<dbReference type="EMBL" id="JAVREI010000018">
    <property type="protein sequence ID" value="MDT0278004.1"/>
    <property type="molecule type" value="Genomic_DNA"/>
</dbReference>
<gene>
    <name evidence="2" type="ORF">RM425_19055</name>
</gene>
<dbReference type="InterPro" id="IPR003018">
    <property type="entry name" value="GAF"/>
</dbReference>
<proteinExistence type="predicted"/>
<reference evidence="3" key="1">
    <citation type="submission" date="2023-07" db="EMBL/GenBank/DDBJ databases">
        <title>30 novel species of actinomycetes from the DSMZ collection.</title>
        <authorList>
            <person name="Nouioui I."/>
        </authorList>
    </citation>
    <scope>NUCLEOTIDE SEQUENCE [LARGE SCALE GENOMIC DNA]</scope>
    <source>
        <strain evidence="3">DSM 46792</strain>
    </source>
</reference>
<dbReference type="Pfam" id="PF01590">
    <property type="entry name" value="GAF"/>
    <property type="match status" value="1"/>
</dbReference>
<evidence type="ECO:0000313" key="2">
    <source>
        <dbReference type="EMBL" id="MDT0278004.1"/>
    </source>
</evidence>
<name>A0ABU2KCT5_9ACTN</name>
<keyword evidence="3" id="KW-1185">Reference proteome</keyword>
<dbReference type="RefSeq" id="WP_311346804.1">
    <property type="nucleotide sequence ID" value="NZ_JAVREI010000018.1"/>
</dbReference>
<protein>
    <submittedName>
        <fullName evidence="2">GAF domain-containing protein</fullName>
    </submittedName>
</protein>
<evidence type="ECO:0000259" key="1">
    <source>
        <dbReference type="SMART" id="SM00065"/>
    </source>
</evidence>
<dbReference type="SUPFAM" id="SSF55781">
    <property type="entry name" value="GAF domain-like"/>
    <property type="match status" value="1"/>
</dbReference>